<protein>
    <recommendedName>
        <fullName evidence="5">Flagellar protein FliT</fullName>
    </recommendedName>
</protein>
<evidence type="ECO:0000256" key="4">
    <source>
        <dbReference type="ARBA" id="ARBA00023186"/>
    </source>
</evidence>
<evidence type="ECO:0000256" key="3">
    <source>
        <dbReference type="ARBA" id="ARBA00022795"/>
    </source>
</evidence>
<keyword evidence="2" id="KW-0963">Cytoplasm</keyword>
<evidence type="ECO:0000313" key="6">
    <source>
        <dbReference type="EMBL" id="KYC29294.1"/>
    </source>
</evidence>
<name>A0A656Z8J6_9PROT</name>
<evidence type="ECO:0000313" key="7">
    <source>
        <dbReference type="Proteomes" id="UP000243416"/>
    </source>
</evidence>
<comment type="subcellular location">
    <subcellularLocation>
        <location evidence="1">Cytoplasm</location>
        <location evidence="1">Cytosol</location>
    </subcellularLocation>
</comment>
<keyword evidence="3" id="KW-1005">Bacterial flagellum biogenesis</keyword>
<sequence>MPGKPAPVGYQEMHILSAHMLAAVERNDWDRVIELENQIAALRDHLIAHPVPVTASEEEIAEQRRLIRQIILDHESVRHQAQPKLEETRQQLGTAANQRRVDQAYGSNDDD</sequence>
<dbReference type="GO" id="GO:0044781">
    <property type="term" value="P:bacterial-type flagellum organization"/>
    <property type="evidence" value="ECO:0007669"/>
    <property type="project" value="UniProtKB-KW"/>
</dbReference>
<comment type="caution">
    <text evidence="6">The sequence shown here is derived from an EMBL/GenBank/DDBJ whole genome shotgun (WGS) entry which is preliminary data.</text>
</comment>
<dbReference type="EMBL" id="LFZK01000001">
    <property type="protein sequence ID" value="KYC29294.1"/>
    <property type="molecule type" value="Genomic_DNA"/>
</dbReference>
<reference evidence="6 7" key="1">
    <citation type="journal article" date="2016" name="ISME J.">
        <title>Integrated multi-omics analyses reveal the biochemical mechanisms and phylogenetic relevance of anaerobic androgen biodegradation in the environment.</title>
        <authorList>
            <person name="Yang F.C."/>
            <person name="Chen Y.L."/>
            <person name="Tang S.L."/>
            <person name="Yu C.P."/>
            <person name="Wang P.H."/>
            <person name="Ismail W."/>
            <person name="Wang C.H."/>
            <person name="Ding J.Y."/>
            <person name="Yang C.Y."/>
            <person name="Yang C.Y."/>
            <person name="Chiang Y.R."/>
        </authorList>
    </citation>
    <scope>NUCLEOTIDE SEQUENCE [LARGE SCALE GENOMIC DNA]</scope>
    <source>
        <strain evidence="6 7">DSM 13999</strain>
    </source>
</reference>
<evidence type="ECO:0000256" key="2">
    <source>
        <dbReference type="ARBA" id="ARBA00022490"/>
    </source>
</evidence>
<proteinExistence type="predicted"/>
<evidence type="ECO:0000256" key="5">
    <source>
        <dbReference type="ARBA" id="ARBA00093797"/>
    </source>
</evidence>
<dbReference type="RefSeq" id="WP_083522832.1">
    <property type="nucleotide sequence ID" value="NZ_LFZK01000001.1"/>
</dbReference>
<gene>
    <name evidence="6" type="ORF">ACY05_01790</name>
</gene>
<dbReference type="Pfam" id="PF05400">
    <property type="entry name" value="FliT"/>
    <property type="match status" value="1"/>
</dbReference>
<evidence type="ECO:0000256" key="1">
    <source>
        <dbReference type="ARBA" id="ARBA00004514"/>
    </source>
</evidence>
<keyword evidence="4" id="KW-0143">Chaperone</keyword>
<dbReference type="OrthoDB" id="8527993at2"/>
<organism evidence="6 7">
    <name type="scientific">Sterolibacterium denitrificans</name>
    <dbReference type="NCBI Taxonomy" id="157592"/>
    <lineage>
        <taxon>Bacteria</taxon>
        <taxon>Pseudomonadati</taxon>
        <taxon>Pseudomonadota</taxon>
        <taxon>Betaproteobacteria</taxon>
        <taxon>Nitrosomonadales</taxon>
        <taxon>Sterolibacteriaceae</taxon>
        <taxon>Sterolibacterium</taxon>
    </lineage>
</organism>
<keyword evidence="7" id="KW-1185">Reference proteome</keyword>
<dbReference type="Gene3D" id="1.20.58.380">
    <property type="entry name" value="Flagellar protein flit"/>
    <property type="match status" value="1"/>
</dbReference>
<accession>A0A656Z8J6</accession>
<dbReference type="InterPro" id="IPR008622">
    <property type="entry name" value="FliT"/>
</dbReference>
<dbReference type="Proteomes" id="UP000243416">
    <property type="component" value="Unassembled WGS sequence"/>
</dbReference>
<dbReference type="AlphaFoldDB" id="A0A656Z8J6"/>